<accession>A0A139AB58</accession>
<dbReference type="EMBL" id="KQ965773">
    <property type="protein sequence ID" value="KXS13904.1"/>
    <property type="molecule type" value="Genomic_DNA"/>
</dbReference>
<dbReference type="PANTHER" id="PTHR21212">
    <property type="entry name" value="BERNARDINELLI-SEIP CONGENITAL LIPODYSTROPHY 2 HOMOLOG BSCL2 PROTEIN"/>
    <property type="match status" value="1"/>
</dbReference>
<dbReference type="Proteomes" id="UP000070544">
    <property type="component" value="Unassembled WGS sequence"/>
</dbReference>
<name>A0A139AB58_GONPJ</name>
<dbReference type="GO" id="GO:0140042">
    <property type="term" value="P:lipid droplet formation"/>
    <property type="evidence" value="ECO:0007669"/>
    <property type="project" value="UniProtKB-ARBA"/>
</dbReference>
<evidence type="ECO:0000256" key="5">
    <source>
        <dbReference type="ARBA" id="ARBA00023098"/>
    </source>
</evidence>
<feature type="compositionally biased region" description="Acidic residues" evidence="7">
    <location>
        <begin position="240"/>
        <end position="249"/>
    </location>
</feature>
<feature type="region of interest" description="Disordered" evidence="7">
    <location>
        <begin position="312"/>
        <end position="357"/>
    </location>
</feature>
<evidence type="ECO:0000256" key="4">
    <source>
        <dbReference type="ARBA" id="ARBA00022989"/>
    </source>
</evidence>
<keyword evidence="2 8" id="KW-0812">Transmembrane</keyword>
<evidence type="ECO:0000256" key="2">
    <source>
        <dbReference type="ARBA" id="ARBA00022692"/>
    </source>
</evidence>
<evidence type="ECO:0000256" key="6">
    <source>
        <dbReference type="ARBA" id="ARBA00023136"/>
    </source>
</evidence>
<keyword evidence="10" id="KW-1185">Reference proteome</keyword>
<organism evidence="9 10">
    <name type="scientific">Gonapodya prolifera (strain JEL478)</name>
    <name type="common">Monoblepharis prolifera</name>
    <dbReference type="NCBI Taxonomy" id="1344416"/>
    <lineage>
        <taxon>Eukaryota</taxon>
        <taxon>Fungi</taxon>
        <taxon>Fungi incertae sedis</taxon>
        <taxon>Chytridiomycota</taxon>
        <taxon>Chytridiomycota incertae sedis</taxon>
        <taxon>Monoblepharidomycetes</taxon>
        <taxon>Monoblepharidales</taxon>
        <taxon>Gonapodyaceae</taxon>
        <taxon>Gonapodya</taxon>
    </lineage>
</organism>
<dbReference type="CDD" id="cd23995">
    <property type="entry name" value="Seipin_BSCL2_like"/>
    <property type="match status" value="1"/>
</dbReference>
<dbReference type="STRING" id="1344416.A0A139AB58"/>
<protein>
    <recommendedName>
        <fullName evidence="11">Seipin</fullName>
    </recommendedName>
</protein>
<reference evidence="9 10" key="1">
    <citation type="journal article" date="2015" name="Genome Biol. Evol.">
        <title>Phylogenomic analyses indicate that early fungi evolved digesting cell walls of algal ancestors of land plants.</title>
        <authorList>
            <person name="Chang Y."/>
            <person name="Wang S."/>
            <person name="Sekimoto S."/>
            <person name="Aerts A.L."/>
            <person name="Choi C."/>
            <person name="Clum A."/>
            <person name="LaButti K.M."/>
            <person name="Lindquist E.A."/>
            <person name="Yee Ngan C."/>
            <person name="Ohm R.A."/>
            <person name="Salamov A.A."/>
            <person name="Grigoriev I.V."/>
            <person name="Spatafora J.W."/>
            <person name="Berbee M.L."/>
        </authorList>
    </citation>
    <scope>NUCLEOTIDE SEQUENCE [LARGE SCALE GENOMIC DNA]</scope>
    <source>
        <strain evidence="9 10">JEL478</strain>
    </source>
</reference>
<keyword evidence="3" id="KW-0256">Endoplasmic reticulum</keyword>
<comment type="subcellular location">
    <subcellularLocation>
        <location evidence="1">Endoplasmic reticulum membrane</location>
        <topology evidence="1">Multi-pass membrane protein</topology>
    </subcellularLocation>
</comment>
<keyword evidence="6 8" id="KW-0472">Membrane</keyword>
<dbReference type="PANTHER" id="PTHR21212:SF0">
    <property type="entry name" value="SEIPIN"/>
    <property type="match status" value="1"/>
</dbReference>
<evidence type="ECO:0000256" key="3">
    <source>
        <dbReference type="ARBA" id="ARBA00022824"/>
    </source>
</evidence>
<dbReference type="GO" id="GO:0006629">
    <property type="term" value="P:lipid metabolic process"/>
    <property type="evidence" value="ECO:0007669"/>
    <property type="project" value="UniProtKB-KW"/>
</dbReference>
<dbReference type="InterPro" id="IPR009617">
    <property type="entry name" value="Seipin"/>
</dbReference>
<evidence type="ECO:0000256" key="7">
    <source>
        <dbReference type="SAM" id="MobiDB-lite"/>
    </source>
</evidence>
<evidence type="ECO:0000256" key="8">
    <source>
        <dbReference type="SAM" id="Phobius"/>
    </source>
</evidence>
<keyword evidence="4 8" id="KW-1133">Transmembrane helix</keyword>
<dbReference type="AlphaFoldDB" id="A0A139AB58"/>
<evidence type="ECO:0000313" key="9">
    <source>
        <dbReference type="EMBL" id="KXS13904.1"/>
    </source>
</evidence>
<proteinExistence type="predicted"/>
<sequence>MQYGSVSPHAPSAFMVPTNPHAIIPLLDDKYRFPFLLPHQQYHIAVQLRVPDSDHNERLGNFMCEAELKRELVGKNGIREPGEVIARESRPGILPYRSPALRLASALARAGPVMIFDAFREERDIQIVLWEEWASGRADALPTNLHLTVSHPLGSPSSHLHTISTHLLVSLRFQGLRNYMHNWPLLTALVVTAVFATWNAAIVAAVWWGIKGGVSMEEGGEKEQFDAIPPPPRGKHRIEEDEESEDEAEPVGGARSKGKGPARVPQDEDDEEEDEFDSPEDDIVPSAIPAIAVVHRDTVPEVAIKAEVEIKQEAGLEGEGQPEDESNGSYDVIGRDEGQPDVGEGGVRRRVTAALPK</sequence>
<dbReference type="OMA" id="TIGMMER"/>
<feature type="compositionally biased region" description="Acidic residues" evidence="7">
    <location>
        <begin position="267"/>
        <end position="283"/>
    </location>
</feature>
<dbReference type="OrthoDB" id="3990054at2759"/>
<gene>
    <name evidence="9" type="ORF">M427DRAFT_58159</name>
</gene>
<evidence type="ECO:0000313" key="10">
    <source>
        <dbReference type="Proteomes" id="UP000070544"/>
    </source>
</evidence>
<evidence type="ECO:0000256" key="1">
    <source>
        <dbReference type="ARBA" id="ARBA00004477"/>
    </source>
</evidence>
<feature type="transmembrane region" description="Helical" evidence="8">
    <location>
        <begin position="185"/>
        <end position="210"/>
    </location>
</feature>
<dbReference type="Pfam" id="PF06775">
    <property type="entry name" value="Seipin"/>
    <property type="match status" value="1"/>
</dbReference>
<feature type="region of interest" description="Disordered" evidence="7">
    <location>
        <begin position="219"/>
        <end position="288"/>
    </location>
</feature>
<keyword evidence="5" id="KW-0443">Lipid metabolism</keyword>
<evidence type="ECO:0008006" key="11">
    <source>
        <dbReference type="Google" id="ProtNLM"/>
    </source>
</evidence>
<dbReference type="GO" id="GO:0005789">
    <property type="term" value="C:endoplasmic reticulum membrane"/>
    <property type="evidence" value="ECO:0007669"/>
    <property type="project" value="UniProtKB-SubCell"/>
</dbReference>